<evidence type="ECO:0000313" key="3">
    <source>
        <dbReference type="EMBL" id="MBR7554516.1"/>
    </source>
</evidence>
<protein>
    <submittedName>
        <fullName evidence="3">DUF262 domain-containing protein</fullName>
    </submittedName>
</protein>
<dbReference type="EMBL" id="JAGSIE010000030">
    <property type="protein sequence ID" value="MBR7554516.1"/>
    <property type="molecule type" value="Genomic_DNA"/>
</dbReference>
<evidence type="ECO:0000259" key="1">
    <source>
        <dbReference type="Pfam" id="PF03235"/>
    </source>
</evidence>
<dbReference type="AlphaFoldDB" id="A0A941HT71"/>
<evidence type="ECO:0000259" key="2">
    <source>
        <dbReference type="Pfam" id="PF07510"/>
    </source>
</evidence>
<proteinExistence type="predicted"/>
<dbReference type="Pfam" id="PF03235">
    <property type="entry name" value="GmrSD_N"/>
    <property type="match status" value="1"/>
</dbReference>
<accession>A0A941HT71</accession>
<dbReference type="PANTHER" id="PTHR35149:SF2">
    <property type="entry name" value="DUF262 DOMAIN-CONTAINING PROTEIN"/>
    <property type="match status" value="1"/>
</dbReference>
<dbReference type="InterPro" id="IPR004919">
    <property type="entry name" value="GmrSD_N"/>
</dbReference>
<reference evidence="3 4" key="1">
    <citation type="submission" date="2021-04" db="EMBL/GenBank/DDBJ databases">
        <title>Allobacillus sp. nov. SKP8-2 isolated from shrimp paste.</title>
        <authorList>
            <person name="Tanasupawat S."/>
            <person name="Yiamsombat S."/>
            <person name="Kanchanasin P."/>
            <person name="Kuncharoen N."/>
        </authorList>
    </citation>
    <scope>NUCLEOTIDE SEQUENCE [LARGE SCALE GENOMIC DNA]</scope>
    <source>
        <strain evidence="3 4">SKP8-2</strain>
    </source>
</reference>
<dbReference type="InterPro" id="IPR011089">
    <property type="entry name" value="GmrSD_C"/>
</dbReference>
<sequence>MADKSRKLVELSVNELFHENVRYIIPIYQRNYAWSNIEREQLLEDIRDADQEYFLGSLVVYERDDAVYEVIDGQQRLTTLFILLASLKRNPPYKSLMFEARKKSNRTLEKISNGLKDLDEEFYTKEFLEALNYFKNEVTQDSGIINKLEKTKLLRIIVPKDTDLNHYFEVMNTRGEQLEAHEIVKARLMSNITGEKALERRSVFSKIWDACSRMEKYVQMSFAVENRKKLFGTKYEELKCSNFDQIFQSLYPERVEKKGMIFTTFSVIDAIEEYSKDEKIEDKENEDEEDQRFESIITFPNFLLHVMRLYKGTDATDDGALDDKRLLDIMSDEINPEKFIIQLLQARYLFDQFIIKREYYGRHSEEGTWSLSKLKYYQTDNNNKVDYVRTFSNHASGKNEDDIHKKIRMIQSALRITYTSPKMMHWITDSLRFLMENIDKKSISKKYLELLEDYARQKVRESGYKMRDGFNIERIVFTYLDYVLWRDGYEHEIKQMEDYEFTFRNSIEHFYPQNPDGNEGYRKMDVTDLNHFGNLCLITSPANSKFSNLDPKAKLTKKNTIKSSQKLRIMASIANNKYWNEEVIKEHGMKMYEILEQDLKKPAPKLVEN</sequence>
<feature type="domain" description="GmrSD restriction endonucleases N-terminal" evidence="1">
    <location>
        <begin position="14"/>
        <end position="189"/>
    </location>
</feature>
<dbReference type="RefSeq" id="WP_212370756.1">
    <property type="nucleotide sequence ID" value="NZ_JAGSIE010000030.1"/>
</dbReference>
<name>A0A941HT71_9BACI</name>
<comment type="caution">
    <text evidence="3">The sequence shown here is derived from an EMBL/GenBank/DDBJ whole genome shotgun (WGS) entry which is preliminary data.</text>
</comment>
<gene>
    <name evidence="3" type="ORF">KC820_10175</name>
</gene>
<dbReference type="PANTHER" id="PTHR35149">
    <property type="entry name" value="SLL5132 PROTEIN"/>
    <property type="match status" value="1"/>
</dbReference>
<keyword evidence="4" id="KW-1185">Reference proteome</keyword>
<dbReference type="Pfam" id="PF07510">
    <property type="entry name" value="GmrSD_C"/>
    <property type="match status" value="1"/>
</dbReference>
<evidence type="ECO:0000313" key="4">
    <source>
        <dbReference type="Proteomes" id="UP000675431"/>
    </source>
</evidence>
<dbReference type="Proteomes" id="UP000675431">
    <property type="component" value="Unassembled WGS sequence"/>
</dbReference>
<feature type="domain" description="GmrSD restriction endonucleases C-terminal" evidence="2">
    <location>
        <begin position="470"/>
        <end position="593"/>
    </location>
</feature>
<organism evidence="3 4">
    <name type="scientific">Allobacillus saliphilus</name>
    <dbReference type="NCBI Taxonomy" id="2912308"/>
    <lineage>
        <taxon>Bacteria</taxon>
        <taxon>Bacillati</taxon>
        <taxon>Bacillota</taxon>
        <taxon>Bacilli</taxon>
        <taxon>Bacillales</taxon>
        <taxon>Bacillaceae</taxon>
        <taxon>Allobacillus</taxon>
    </lineage>
</organism>